<proteinExistence type="predicted"/>
<accession>A0A8K0H595</accession>
<protein>
    <submittedName>
        <fullName evidence="2">Uncharacterized protein</fullName>
    </submittedName>
</protein>
<feature type="compositionally biased region" description="Polar residues" evidence="1">
    <location>
        <begin position="83"/>
        <end position="94"/>
    </location>
</feature>
<evidence type="ECO:0000256" key="1">
    <source>
        <dbReference type="SAM" id="MobiDB-lite"/>
    </source>
</evidence>
<keyword evidence="3" id="KW-1185">Reference proteome</keyword>
<feature type="region of interest" description="Disordered" evidence="1">
    <location>
        <begin position="83"/>
        <end position="123"/>
    </location>
</feature>
<reference evidence="2" key="1">
    <citation type="submission" date="2020-03" db="EMBL/GenBank/DDBJ databases">
        <title>A high-quality chromosome-level genome assembly of a woody plant with both climbing and erect habits, Rhamnella rubrinervis.</title>
        <authorList>
            <person name="Lu Z."/>
            <person name="Yang Y."/>
            <person name="Zhu X."/>
            <person name="Sun Y."/>
        </authorList>
    </citation>
    <scope>NUCLEOTIDE SEQUENCE</scope>
    <source>
        <strain evidence="2">BYM</strain>
        <tissue evidence="2">Leaf</tissue>
    </source>
</reference>
<gene>
    <name evidence="2" type="ORF">FNV43_RR11137</name>
</gene>
<sequence length="184" mass="20876">MTQRCEHFYVTSTRFTSQLCTKIPSSGFRFWPSSSFPVILRLRFGLRSNSNPLVFKSFTNSYFAPTMESPGSDLVVEEQLVRKNSNRGASSSAETPRPRQAYEPNVETHIRPPSVSVDGPGGNRSRLIIMRPMIIKTDIPSVFKQSDMSYLKERFDMPSQVKLSACDLRKSLLPRVDLHTTPSR</sequence>
<dbReference type="EMBL" id="VOIH02000005">
    <property type="protein sequence ID" value="KAF3445960.1"/>
    <property type="molecule type" value="Genomic_DNA"/>
</dbReference>
<evidence type="ECO:0000313" key="2">
    <source>
        <dbReference type="EMBL" id="KAF3445960.1"/>
    </source>
</evidence>
<organism evidence="2 3">
    <name type="scientific">Rhamnella rubrinervis</name>
    <dbReference type="NCBI Taxonomy" id="2594499"/>
    <lineage>
        <taxon>Eukaryota</taxon>
        <taxon>Viridiplantae</taxon>
        <taxon>Streptophyta</taxon>
        <taxon>Embryophyta</taxon>
        <taxon>Tracheophyta</taxon>
        <taxon>Spermatophyta</taxon>
        <taxon>Magnoliopsida</taxon>
        <taxon>eudicotyledons</taxon>
        <taxon>Gunneridae</taxon>
        <taxon>Pentapetalae</taxon>
        <taxon>rosids</taxon>
        <taxon>fabids</taxon>
        <taxon>Rosales</taxon>
        <taxon>Rhamnaceae</taxon>
        <taxon>rhamnoid group</taxon>
        <taxon>Rhamneae</taxon>
        <taxon>Rhamnella</taxon>
    </lineage>
</organism>
<dbReference type="Proteomes" id="UP000796880">
    <property type="component" value="Unassembled WGS sequence"/>
</dbReference>
<dbReference type="AlphaFoldDB" id="A0A8K0H595"/>
<comment type="caution">
    <text evidence="2">The sequence shown here is derived from an EMBL/GenBank/DDBJ whole genome shotgun (WGS) entry which is preliminary data.</text>
</comment>
<name>A0A8K0H595_9ROSA</name>
<evidence type="ECO:0000313" key="3">
    <source>
        <dbReference type="Proteomes" id="UP000796880"/>
    </source>
</evidence>